<name>A0A8S0TVQ2_OLEEU</name>
<evidence type="ECO:0000313" key="3">
    <source>
        <dbReference type="Proteomes" id="UP000594638"/>
    </source>
</evidence>
<dbReference type="Gramene" id="OE9A110447T1">
    <property type="protein sequence ID" value="OE9A110447C1"/>
    <property type="gene ID" value="OE9A110447"/>
</dbReference>
<comment type="caution">
    <text evidence="2">The sequence shown here is derived from an EMBL/GenBank/DDBJ whole genome shotgun (WGS) entry which is preliminary data.</text>
</comment>
<feature type="compositionally biased region" description="Basic and acidic residues" evidence="1">
    <location>
        <begin position="101"/>
        <end position="120"/>
    </location>
</feature>
<protein>
    <submittedName>
        <fullName evidence="2">Uncharacterized protein</fullName>
    </submittedName>
</protein>
<keyword evidence="3" id="KW-1185">Reference proteome</keyword>
<accession>A0A8S0TVQ2</accession>
<evidence type="ECO:0000313" key="2">
    <source>
        <dbReference type="EMBL" id="CAA3008993.1"/>
    </source>
</evidence>
<feature type="region of interest" description="Disordered" evidence="1">
    <location>
        <begin position="25"/>
        <end position="126"/>
    </location>
</feature>
<gene>
    <name evidence="2" type="ORF">OLEA9_A110447</name>
</gene>
<evidence type="ECO:0000256" key="1">
    <source>
        <dbReference type="SAM" id="MobiDB-lite"/>
    </source>
</evidence>
<dbReference type="EMBL" id="CACTIH010007309">
    <property type="protein sequence ID" value="CAA3008993.1"/>
    <property type="molecule type" value="Genomic_DNA"/>
</dbReference>
<sequence>MVVKAYFGLGLTTPKRDQVTMGCKAGASGGSGISSVPVGSSGASNSGWGEGSGATQGTDGDGLNPSCVLAGEGVEVVSSGDAQSSEMEESTGPRYGTWRATDGRELKHGGGDVAGDRKAYVDGASG</sequence>
<dbReference type="AlphaFoldDB" id="A0A8S0TVQ2"/>
<proteinExistence type="predicted"/>
<organism evidence="2 3">
    <name type="scientific">Olea europaea subsp. europaea</name>
    <dbReference type="NCBI Taxonomy" id="158383"/>
    <lineage>
        <taxon>Eukaryota</taxon>
        <taxon>Viridiplantae</taxon>
        <taxon>Streptophyta</taxon>
        <taxon>Embryophyta</taxon>
        <taxon>Tracheophyta</taxon>
        <taxon>Spermatophyta</taxon>
        <taxon>Magnoliopsida</taxon>
        <taxon>eudicotyledons</taxon>
        <taxon>Gunneridae</taxon>
        <taxon>Pentapetalae</taxon>
        <taxon>asterids</taxon>
        <taxon>lamiids</taxon>
        <taxon>Lamiales</taxon>
        <taxon>Oleaceae</taxon>
        <taxon>Oleeae</taxon>
        <taxon>Olea</taxon>
    </lineage>
</organism>
<reference evidence="2 3" key="1">
    <citation type="submission" date="2019-12" db="EMBL/GenBank/DDBJ databases">
        <authorList>
            <person name="Alioto T."/>
            <person name="Alioto T."/>
            <person name="Gomez Garrido J."/>
        </authorList>
    </citation>
    <scope>NUCLEOTIDE SEQUENCE [LARGE SCALE GENOMIC DNA]</scope>
</reference>
<feature type="compositionally biased region" description="Low complexity" evidence="1">
    <location>
        <begin position="33"/>
        <end position="47"/>
    </location>
</feature>
<dbReference type="Proteomes" id="UP000594638">
    <property type="component" value="Unassembled WGS sequence"/>
</dbReference>